<dbReference type="HOGENOM" id="CLU_1560441_0_0_0"/>
<proteinExistence type="predicted"/>
<dbReference type="KEGG" id="dpt:Deipr_2495"/>
<dbReference type="OrthoDB" id="70673at2"/>
<sequence>MTLRMAEQRYGMSAEELRPHFALREVEFKPLNVSNRSVRATFIAADEALLRWTPAWELAHLAGTAQLRTQLGARVEDWVPEPGMKANRPDAIWQPGEQVVAVEFDAGYPPKIVREKLRTFADFDQVVWGTPSPVRASHLRSRYASSQREFVVTDITASVAAQVRSAALGAG</sequence>
<dbReference type="Proteomes" id="UP000007718">
    <property type="component" value="Plasmid pDEIPR02"/>
</dbReference>
<name>F0RQQ3_DEIPM</name>
<dbReference type="EMBL" id="CP002538">
    <property type="protein sequence ID" value="ADY27612.1"/>
    <property type="molecule type" value="Genomic_DNA"/>
</dbReference>
<dbReference type="RefSeq" id="WP_013615966.1">
    <property type="nucleotide sequence ID" value="NC_015162.1"/>
</dbReference>
<evidence type="ECO:0000313" key="1">
    <source>
        <dbReference type="EMBL" id="ADY27612.1"/>
    </source>
</evidence>
<keyword evidence="2" id="KW-1185">Reference proteome</keyword>
<reference evidence="1 2" key="2">
    <citation type="journal article" date="2012" name="Stand. Genomic Sci.">
        <title>Complete genome sequence of the orange-red pigmented, radioresistant Deinococcus proteolyticus type strain (MRP(T)).</title>
        <authorList>
            <person name="Copeland A."/>
            <person name="Zeytun A."/>
            <person name="Yassawong M."/>
            <person name="Nolan M."/>
            <person name="Lucas S."/>
            <person name="Hammon N."/>
            <person name="Deshpande S."/>
            <person name="Cheng J.F."/>
            <person name="Han C."/>
            <person name="Tapia R."/>
            <person name="Goodwin L.A."/>
            <person name="Pitluck S."/>
            <person name="Mavromatis K."/>
            <person name="Liolios K."/>
            <person name="Pagani I."/>
            <person name="Ivanova N."/>
            <person name="Mikhailova N."/>
            <person name="Pati A."/>
            <person name="Chen A."/>
            <person name="Palaniappan K."/>
            <person name="Land M."/>
            <person name="Hauser L."/>
            <person name="Jeffries C.D."/>
            <person name="Brambilla E.M."/>
            <person name="Rohde M."/>
            <person name="Sikorski J."/>
            <person name="Pukall R."/>
            <person name="Goker M."/>
            <person name="Detter J.C."/>
            <person name="Woyke T."/>
            <person name="Bristow J."/>
            <person name="Eisen J.A."/>
            <person name="Markowitz V."/>
            <person name="Hugenholtz P."/>
            <person name="Kyrpides N.C."/>
            <person name="Klenk H.P."/>
            <person name="Lapidus A."/>
        </authorList>
    </citation>
    <scope>NUCLEOTIDE SEQUENCE [LARGE SCALE GENOMIC DNA]</scope>
    <source>
        <strain evidence="2">ATCC 35074 / DSM 20540 / JCM 6276 / NBRC 101906 / NCIMB 13154 / VKM Ac-1939 / CCM 2703 / MRP</strain>
        <plasmid evidence="2">Plasmid pDEIPR02</plasmid>
    </source>
</reference>
<geneLocation type="plasmid" evidence="1 2">
    <name>pDEIPR02</name>
</geneLocation>
<gene>
    <name evidence="1" type="ordered locus">Deipr_2495</name>
</gene>
<organism evidence="1 2">
    <name type="scientific">Deinococcus proteolyticus (strain ATCC 35074 / DSM 20540 / JCM 6276 / NBRC 101906 / NCIMB 13154 / VKM Ac-1939 / CCM 2703 / MRP)</name>
    <dbReference type="NCBI Taxonomy" id="693977"/>
    <lineage>
        <taxon>Bacteria</taxon>
        <taxon>Thermotogati</taxon>
        <taxon>Deinococcota</taxon>
        <taxon>Deinococci</taxon>
        <taxon>Deinococcales</taxon>
        <taxon>Deinococcaceae</taxon>
        <taxon>Deinococcus</taxon>
    </lineage>
</organism>
<protein>
    <submittedName>
        <fullName evidence="1">Uncharacterized protein</fullName>
    </submittedName>
</protein>
<keyword evidence="1" id="KW-0614">Plasmid</keyword>
<reference evidence="2" key="1">
    <citation type="submission" date="2011-02" db="EMBL/GenBank/DDBJ databases">
        <title>The complete sequence of plasmid2 of Deinococcus proteolyticus DSM 20540.</title>
        <authorList>
            <consortium name="US DOE Joint Genome Institute (JGI-PGF)"/>
            <person name="Lucas S."/>
            <person name="Copeland A."/>
            <person name="Lapidus A."/>
            <person name="Bruce D."/>
            <person name="Goodwin L."/>
            <person name="Pitluck S."/>
            <person name="Kyrpides N."/>
            <person name="Mavromatis K."/>
            <person name="Pagani I."/>
            <person name="Ivanova N."/>
            <person name="Ovchinnikova G."/>
            <person name="Zeytun A."/>
            <person name="Detter J.C."/>
            <person name="Han C."/>
            <person name="Land M."/>
            <person name="Hauser L."/>
            <person name="Markowitz V."/>
            <person name="Cheng J.-F."/>
            <person name="Hugenholtz P."/>
            <person name="Woyke T."/>
            <person name="Wu D."/>
            <person name="Pukall R."/>
            <person name="Steenblock K."/>
            <person name="Brambilla E."/>
            <person name="Klenk H.-P."/>
            <person name="Eisen J.A."/>
        </authorList>
    </citation>
    <scope>NUCLEOTIDE SEQUENCE [LARGE SCALE GENOMIC DNA]</scope>
    <source>
        <strain evidence="2">ATCC 35074 / DSM 20540 / JCM 6276 / NBRC 101906 / NCIMB 13154 / VKM Ac-1939 / CCM 2703 / MRP</strain>
        <plasmid evidence="2">Plasmid pDEIPR02</plasmid>
    </source>
</reference>
<accession>F0RQQ3</accession>
<evidence type="ECO:0000313" key="2">
    <source>
        <dbReference type="Proteomes" id="UP000007718"/>
    </source>
</evidence>
<dbReference type="AlphaFoldDB" id="F0RQQ3"/>